<comment type="caution">
    <text evidence="1">The sequence shown here is derived from an EMBL/GenBank/DDBJ whole genome shotgun (WGS) entry which is preliminary data.</text>
</comment>
<gene>
    <name evidence="1" type="ORF">ACFPVY_03025</name>
</gene>
<dbReference type="Proteomes" id="UP001596287">
    <property type="component" value="Unassembled WGS sequence"/>
</dbReference>
<organism evidence="1 2">
    <name type="scientific">Flavobacterium qiangtangense</name>
    <dbReference type="NCBI Taxonomy" id="1442595"/>
    <lineage>
        <taxon>Bacteria</taxon>
        <taxon>Pseudomonadati</taxon>
        <taxon>Bacteroidota</taxon>
        <taxon>Flavobacteriia</taxon>
        <taxon>Flavobacteriales</taxon>
        <taxon>Flavobacteriaceae</taxon>
        <taxon>Flavobacterium</taxon>
    </lineage>
</organism>
<proteinExistence type="predicted"/>
<evidence type="ECO:0000313" key="2">
    <source>
        <dbReference type="Proteomes" id="UP001596287"/>
    </source>
</evidence>
<sequence>MYFINKTDSDAKVKIVLNHKIENNRLKEIAKNDSIVFSIKEKDSANIYFGMGTWDGNEVELVANSIKNLSVETSEIVTIYKSKESIVKFFEKGKEGFWWKTRIVVEIE</sequence>
<accession>A0ABW1PKY5</accession>
<name>A0ABW1PKY5_9FLAO</name>
<evidence type="ECO:0000313" key="1">
    <source>
        <dbReference type="EMBL" id="MFC6095607.1"/>
    </source>
</evidence>
<reference evidence="2" key="1">
    <citation type="journal article" date="2019" name="Int. J. Syst. Evol. Microbiol.">
        <title>The Global Catalogue of Microorganisms (GCM) 10K type strain sequencing project: providing services to taxonomists for standard genome sequencing and annotation.</title>
        <authorList>
            <consortium name="The Broad Institute Genomics Platform"/>
            <consortium name="The Broad Institute Genome Sequencing Center for Infectious Disease"/>
            <person name="Wu L."/>
            <person name="Ma J."/>
        </authorList>
    </citation>
    <scope>NUCLEOTIDE SEQUENCE [LARGE SCALE GENOMIC DNA]</scope>
    <source>
        <strain evidence="2">CCUG 49679</strain>
    </source>
</reference>
<keyword evidence="2" id="KW-1185">Reference proteome</keyword>
<dbReference type="EMBL" id="JBHSQB010000003">
    <property type="protein sequence ID" value="MFC6095607.1"/>
    <property type="molecule type" value="Genomic_DNA"/>
</dbReference>
<protein>
    <submittedName>
        <fullName evidence="1">Uncharacterized protein</fullName>
    </submittedName>
</protein>